<dbReference type="EMBL" id="BANI01000250">
    <property type="protein sequence ID" value="GAN97870.1"/>
    <property type="molecule type" value="Genomic_DNA"/>
</dbReference>
<protein>
    <submittedName>
        <fullName evidence="1">O-antigen conversion protein</fullName>
    </submittedName>
</protein>
<name>A0A0D6Q4H5_KOMEU</name>
<evidence type="ECO:0000313" key="2">
    <source>
        <dbReference type="Proteomes" id="UP000032675"/>
    </source>
</evidence>
<dbReference type="AlphaFoldDB" id="A0A0D6Q4H5"/>
<comment type="caution">
    <text evidence="1">The sequence shown here is derived from an EMBL/GenBank/DDBJ whole genome shotgun (WGS) entry which is preliminary data.</text>
</comment>
<proteinExistence type="predicted"/>
<gene>
    <name evidence="1" type="ORF">Geu3261_0297_003</name>
</gene>
<accession>A0A0D6Q4H5</accession>
<organism evidence="1 2">
    <name type="scientific">Komagataeibacter europaeus NBRC 3261</name>
    <dbReference type="NCBI Taxonomy" id="1234669"/>
    <lineage>
        <taxon>Bacteria</taxon>
        <taxon>Pseudomonadati</taxon>
        <taxon>Pseudomonadota</taxon>
        <taxon>Alphaproteobacteria</taxon>
        <taxon>Acetobacterales</taxon>
        <taxon>Acetobacteraceae</taxon>
        <taxon>Komagataeibacter</taxon>
    </lineage>
</organism>
<reference evidence="1 2" key="1">
    <citation type="submission" date="2012-11" db="EMBL/GenBank/DDBJ databases">
        <title>Whole genome sequence of Gluconacetobacter europaeus NBRC3261.</title>
        <authorList>
            <person name="Azuma Y."/>
            <person name="Higashiura N."/>
            <person name="Hirakawa H."/>
            <person name="Matsushita K."/>
        </authorList>
    </citation>
    <scope>NUCLEOTIDE SEQUENCE [LARGE SCALE GENOMIC DNA]</scope>
    <source>
        <strain evidence="1 2">NBRC 3261</strain>
    </source>
</reference>
<evidence type="ECO:0000313" key="1">
    <source>
        <dbReference type="EMBL" id="GAN97870.1"/>
    </source>
</evidence>
<sequence>MNFPSDSEIDAAKMKMAVLTPIYNDFRFYIYKTGAEFIVYVMTEPSPT</sequence>
<dbReference type="Proteomes" id="UP000032675">
    <property type="component" value="Unassembled WGS sequence"/>
</dbReference>